<organism evidence="5 6">
    <name type="scientific">Bursaphelenchus xylophilus</name>
    <name type="common">Pinewood nematode worm</name>
    <name type="synonym">Aphelenchoides xylophilus</name>
    <dbReference type="NCBI Taxonomy" id="6326"/>
    <lineage>
        <taxon>Eukaryota</taxon>
        <taxon>Metazoa</taxon>
        <taxon>Ecdysozoa</taxon>
        <taxon>Nematoda</taxon>
        <taxon>Chromadorea</taxon>
        <taxon>Rhabditida</taxon>
        <taxon>Tylenchina</taxon>
        <taxon>Tylenchomorpha</taxon>
        <taxon>Aphelenchoidea</taxon>
        <taxon>Aphelenchoididae</taxon>
        <taxon>Bursaphelenchus</taxon>
    </lineage>
</organism>
<evidence type="ECO:0000256" key="2">
    <source>
        <dbReference type="ARBA" id="ARBA00022692"/>
    </source>
</evidence>
<keyword evidence="2" id="KW-0812">Transmembrane</keyword>
<dbReference type="WBParaSite" id="BXY_0415600.1">
    <property type="protein sequence ID" value="BXY_0415600.1"/>
    <property type="gene ID" value="BXY_0415600"/>
</dbReference>
<dbReference type="PANTHER" id="PTHR13531:SF6">
    <property type="entry name" value="TMEM (HUMAN TRANSMEMBRANE PROTEIN) HOMOLOG"/>
    <property type="match status" value="1"/>
</dbReference>
<keyword evidence="3" id="KW-1133">Transmembrane helix</keyword>
<reference evidence="6" key="1">
    <citation type="submission" date="2016-11" db="UniProtKB">
        <authorList>
            <consortium name="WormBaseParasite"/>
        </authorList>
    </citation>
    <scope>IDENTIFICATION</scope>
</reference>
<accession>A0A1I7RTV1</accession>
<proteinExistence type="predicted"/>
<evidence type="ECO:0000313" key="5">
    <source>
        <dbReference type="Proteomes" id="UP000095284"/>
    </source>
</evidence>
<evidence type="ECO:0000256" key="1">
    <source>
        <dbReference type="ARBA" id="ARBA00004141"/>
    </source>
</evidence>
<dbReference type="AlphaFoldDB" id="A0A1I7RTV1"/>
<protein>
    <submittedName>
        <fullName evidence="6">Uncharacterized protein</fullName>
    </submittedName>
</protein>
<dbReference type="PANTHER" id="PTHR13531">
    <property type="entry name" value="GEO07735P1-RELATED-RELATED"/>
    <property type="match status" value="1"/>
</dbReference>
<dbReference type="InterPro" id="IPR019184">
    <property type="entry name" value="Uncharacterised_TM-17"/>
</dbReference>
<sequence length="159" mass="18845">MDKPYQHVDSSLPFQMLNHFHLHLSPFIIFSQIACFYMKYDHLHVILQIVCAAFYIVLIILECVRPYLGYYGNLSEKIPPLSGYCAVTSLFNIPINVFFLFYPDVRPLPLEKMIFSFTLTFYIFELIISAHLIYRLSRKQIRLIKEQMDSEPKIRKKSK</sequence>
<dbReference type="GO" id="GO:1905515">
    <property type="term" value="P:non-motile cilium assembly"/>
    <property type="evidence" value="ECO:0007669"/>
    <property type="project" value="TreeGrafter"/>
</dbReference>
<evidence type="ECO:0000256" key="4">
    <source>
        <dbReference type="ARBA" id="ARBA00023136"/>
    </source>
</evidence>
<comment type="subcellular location">
    <subcellularLocation>
        <location evidence="1">Membrane</location>
        <topology evidence="1">Multi-pass membrane protein</topology>
    </subcellularLocation>
</comment>
<evidence type="ECO:0000256" key="3">
    <source>
        <dbReference type="ARBA" id="ARBA00022989"/>
    </source>
</evidence>
<evidence type="ECO:0000313" key="6">
    <source>
        <dbReference type="WBParaSite" id="BXY_0415600.1"/>
    </source>
</evidence>
<keyword evidence="4" id="KW-0472">Membrane</keyword>
<dbReference type="GO" id="GO:0035869">
    <property type="term" value="C:ciliary transition zone"/>
    <property type="evidence" value="ECO:0007669"/>
    <property type="project" value="TreeGrafter"/>
</dbReference>
<dbReference type="Proteomes" id="UP000095284">
    <property type="component" value="Unplaced"/>
</dbReference>
<dbReference type="Pfam" id="PF09799">
    <property type="entry name" value="Transmemb_17"/>
    <property type="match status" value="1"/>
</dbReference>
<name>A0A1I7RTV1_BURXY</name>
<dbReference type="GO" id="GO:0016020">
    <property type="term" value="C:membrane"/>
    <property type="evidence" value="ECO:0007669"/>
    <property type="project" value="UniProtKB-SubCell"/>
</dbReference>